<keyword evidence="18" id="KW-1185">Reference proteome</keyword>
<evidence type="ECO:0000256" key="14">
    <source>
        <dbReference type="SAM" id="Phobius"/>
    </source>
</evidence>
<evidence type="ECO:0000256" key="4">
    <source>
        <dbReference type="ARBA" id="ARBA00022692"/>
    </source>
</evidence>
<evidence type="ECO:0000256" key="13">
    <source>
        <dbReference type="SAM" id="Coils"/>
    </source>
</evidence>
<evidence type="ECO:0000256" key="9">
    <source>
        <dbReference type="ARBA" id="ARBA00023239"/>
    </source>
</evidence>
<dbReference type="InterPro" id="IPR056167">
    <property type="entry name" value="A-sol_ELP1"/>
</dbReference>
<dbReference type="Pfam" id="PF04762">
    <property type="entry name" value="Beta-prop_ELP1_1st"/>
    <property type="match status" value="1"/>
</dbReference>
<keyword evidence="4 14" id="KW-0812">Transmembrane</keyword>
<dbReference type="SUPFAM" id="SSF53822">
    <property type="entry name" value="Periplasmic binding protein-like I"/>
    <property type="match status" value="1"/>
</dbReference>
<dbReference type="Gene3D" id="3.40.50.2300">
    <property type="match status" value="3"/>
</dbReference>
<feature type="transmembrane region" description="Helical" evidence="14">
    <location>
        <begin position="1727"/>
        <end position="1746"/>
    </location>
</feature>
<dbReference type="InterPro" id="IPR011009">
    <property type="entry name" value="Kinase-like_dom_sf"/>
</dbReference>
<feature type="coiled-coil region" evidence="13">
    <location>
        <begin position="1019"/>
        <end position="1063"/>
    </location>
</feature>
<dbReference type="InterPro" id="IPR056166">
    <property type="entry name" value="TPR_ELP1"/>
</dbReference>
<evidence type="ECO:0000256" key="10">
    <source>
        <dbReference type="ARBA" id="ARBA00023293"/>
    </source>
</evidence>
<dbReference type="SMART" id="SM00044">
    <property type="entry name" value="CYCc"/>
    <property type="match status" value="1"/>
</dbReference>
<comment type="subcellular location">
    <subcellularLocation>
        <location evidence="2">Membrane</location>
        <topology evidence="2">Single-pass type I membrane protein</topology>
    </subcellularLocation>
</comment>
<dbReference type="InterPro" id="IPR018297">
    <property type="entry name" value="A/G_cyclase_CS"/>
</dbReference>
<evidence type="ECO:0000259" key="15">
    <source>
        <dbReference type="PROSITE" id="PS50011"/>
    </source>
</evidence>
<dbReference type="PANTHER" id="PTHR11920">
    <property type="entry name" value="GUANYLYL CYCLASE"/>
    <property type="match status" value="1"/>
</dbReference>
<dbReference type="InterPro" id="IPR000719">
    <property type="entry name" value="Prot_kinase_dom"/>
</dbReference>
<dbReference type="PROSITE" id="PS00452">
    <property type="entry name" value="GUANYLATE_CYCLASE_1"/>
    <property type="match status" value="1"/>
</dbReference>
<dbReference type="InterPro" id="IPR050401">
    <property type="entry name" value="Cyclic_nucleotide_synthase"/>
</dbReference>
<evidence type="ECO:0000256" key="11">
    <source>
        <dbReference type="RuleBase" id="RU000405"/>
    </source>
</evidence>
<dbReference type="Gene3D" id="3.30.70.1230">
    <property type="entry name" value="Nucleotide cyclase"/>
    <property type="match status" value="1"/>
</dbReference>
<dbReference type="Pfam" id="PF23925">
    <property type="entry name" value="A-sol_ELP1"/>
    <property type="match status" value="1"/>
</dbReference>
<dbReference type="InterPro" id="IPR028082">
    <property type="entry name" value="Peripla_BP_I"/>
</dbReference>
<dbReference type="InterPro" id="IPR056164">
    <property type="entry name" value="Beta-prop_ELP1_1st"/>
</dbReference>
<keyword evidence="9 11" id="KW-0456">Lyase</keyword>
<name>A0ABQ8IXV3_DERPT</name>
<dbReference type="EMBL" id="NJHN03000101">
    <property type="protein sequence ID" value="KAH9415016.1"/>
    <property type="molecule type" value="Genomic_DNA"/>
</dbReference>
<dbReference type="SUPFAM" id="SSF56112">
    <property type="entry name" value="Protein kinase-like (PK-like)"/>
    <property type="match status" value="1"/>
</dbReference>
<dbReference type="InterPro" id="IPR056169">
    <property type="entry name" value="HB_ELP1"/>
</dbReference>
<dbReference type="InterPro" id="IPR001245">
    <property type="entry name" value="Ser-Thr/Tyr_kinase_cat_dom"/>
</dbReference>
<sequence length="2195" mass="256974">MQNLILKQTETIRLLDESTIFNKQNDQFVFDGSYSVAYIVSNFSIYSFHLDDKQIIHRANFQSLLQNYYDDENNYPTIVYCRYIIEDELLFLLFTNGLIINYDTVNDLLTKKSLDNIDDTTGIIDGAKFSYDQELLVVNTSKNVMLLFNKLLVLKSRYDLNVDEYGANEMININWGSKETQFHGQGMRDHRHRNIVDEQQTINPLIELDDRKCFIDWKHDDYHYTINFLSPKGYRLLKIFNRDGILQHTSESIPGLQKVIAWKPSEILFFTQNNYHWYLKQKIQIKQEQKFIQKILCDEIEYQRLHMISTDFDYHCYNYELASQTTETGTVLLIEGNQLNISDMNSTCVPPPLYTYAIKFTETDIINQICYRGQFLAVFLNDMVIILKLTESTIENVNNLNYPIVYQFENISNDFQMIYLPVFYDKIQNIDKFLLPLIDNEGRIFGCIDCRKIVCFDYRQNNNIIDHQIEFDCHHMLSISDRKLLLIDSANQFYQFDSNGIILPIMTENPTTYDGKIVNVLLFNNHTDDDDELHFFILTKNYSLYHNEMLIMKSNVNSILLHSDGYLLFTTIDNKFYCWPIKDFNPTSLQRNFPGRNLECGSKLLAISESNSRVIVELPRGNLEAFCPRILLLDLVDKHLDSKRFVKAFEILRKNRINLNYICDYNFEMFIENCRQFIEQLDGDNRIDWLCLLLFDLSPSNLYHIMTHHEPEIRIENKINRICDKFLETLTRMDEVKFIKPILLCHVKKDVQEIDEALYRIYRLNDGKLQQMAIKFLLSIVDLKRLLEEALGTYDFDLLLMVVSKSNKDPIEFQMLIEDFLTIEDDNYRKYRIDLYLHRYRKCLQHLQKCPDKLDEALQLIQDKNLFKDAIEIYGLNQQQQQQNGLEQIWNVYGDYLYKKCYYEEAGIVYNRAKNYLQAFKMYVQSGNWNQACICARKTYPNDNDDDNYKQLLRSLKQNLLMNGNYNAAAYICDVYLGNPDETFIIMVKGHLWYEAIEYHHKHQLNESLMEKEFIDEMLQSFNHMIENLNDKIQILNNHLERLKELQENTRKFEQNLNEKDDNFDTYSDTSSVCSDTSSLQSYDTDKTNQTLKTNISHAKKQKRKEQRKYLLKKGSTNEDLQIIFAIKELIKQSSQLFQQGRYLIRILYEQFYSNQSKQLQQILETFENHMNNCIEFIWKSNNFNQRLENDEQLRSIVQIPDDRILLSIIPGLVVTCSPVVLTTNNTTIRIGFLSSFRYGLGKIIAGAVPLAIKDLNSCACEALVASAWNKPIVSYKCIDQNLSNKTIYPTFARTLPPSSKISKSVISLLKHFKWNKVVLIVSKNPSNQQVQESLMKLANEQQIQIRQKYYLPDQYISRHEQEIEQIIDNIDFIRLMQRKKLLDTGLYAIVSVEEEVFYSVKKGGYLNKQYKNLRNLDHLDLRGLMIITPSPPLNMNYSEFQKDVLEYNRRDPFSIPFHKKIAIQVPIYGGLLYDAVTVIAQAFHKVIENGQNISNGIIVMDALKNLNYKSILGFNVHMDENGDAEGNYTLLCLDIVNKSIDMQIVGSFHQTENDLPVLKLNRKLKWYGNGPILSEPICGFNNEFCDNVTIIIGIILFIIIFITIVFFTFKHYHYEYKLTKVLWKIDIKDILFIHTDFEYGLQNIRNTINLHSLKQMEVVFNTNNIQNKNEQFENSSIDIFDNQLYGIAIYKGSITFVKRICKKSIDLTRNIRKELIQMREMRHENINQFIGAIIDAPNIAVMFIYCARGNLEDVLRNKDINLDNMFVASLVADLIKGMIYLHDSDIISHGNLKPSNCLIDSRWVLQISDYGLHEFKSTQDLFKSKENQEKDMLWRAPELLKNLNASPRGSQKGDVYSFALILYEIILRKNPYEEINMSNNEILHRIINPKLYGEVFRPRLKKLKCSQYIIKCIEECWKEEPDERPDFRFINIRLREMQAGLKPNIFDNMIAMLEKYSYNLESLVQERTIQLLEEKKKTENLLLRMLPKSAAEQLKRGEAVEAEYFDCVTIYFSDIVGFTELSAMSTPIQVVNLLNDLYTCFDSIIGNYDVYKVETIGDAYMVVSGLPIRNAEKHAGQIASMALHLLQEIFNFEIAHRPGEYLKLRIGIHSGPCVAGVVGLKMPRYCLFGDTVNVASRMESTGEAHKIHVSYSCKQILDKLDGYILEERGLISIKGKGQMRTYWLLDRNLSDDSL</sequence>
<evidence type="ECO:0000259" key="16">
    <source>
        <dbReference type="PROSITE" id="PS50125"/>
    </source>
</evidence>
<comment type="caution">
    <text evidence="17">The sequence shown here is derived from an EMBL/GenBank/DDBJ whole genome shotgun (WGS) entry which is preliminary data.</text>
</comment>
<evidence type="ECO:0000256" key="8">
    <source>
        <dbReference type="ARBA" id="ARBA00023180"/>
    </source>
</evidence>
<dbReference type="PROSITE" id="PS50011">
    <property type="entry name" value="PROTEIN_KINASE_DOM"/>
    <property type="match status" value="1"/>
</dbReference>
<reference evidence="17 18" key="1">
    <citation type="journal article" date="2018" name="J. Allergy Clin. Immunol.">
        <title>High-quality assembly of Dermatophagoides pteronyssinus genome and transcriptome reveals a wide range of novel allergens.</title>
        <authorList>
            <person name="Liu X.Y."/>
            <person name="Yang K.Y."/>
            <person name="Wang M.Q."/>
            <person name="Kwok J.S."/>
            <person name="Zeng X."/>
            <person name="Yang Z."/>
            <person name="Xiao X.J."/>
            <person name="Lau C.P."/>
            <person name="Li Y."/>
            <person name="Huang Z.M."/>
            <person name="Ba J.G."/>
            <person name="Yim A.K."/>
            <person name="Ouyang C.Y."/>
            <person name="Ngai S.M."/>
            <person name="Chan T.F."/>
            <person name="Leung E.L."/>
            <person name="Liu L."/>
            <person name="Liu Z.G."/>
            <person name="Tsui S.K."/>
        </authorList>
    </citation>
    <scope>NUCLEOTIDE SEQUENCE [LARGE SCALE GENOMIC DNA]</scope>
    <source>
        <strain evidence="17">Derp</strain>
    </source>
</reference>
<feature type="domain" description="Protein kinase" evidence="15">
    <location>
        <begin position="1666"/>
        <end position="1942"/>
    </location>
</feature>
<dbReference type="Pfam" id="PF23878">
    <property type="entry name" value="TPR_ELP1"/>
    <property type="match status" value="1"/>
</dbReference>
<evidence type="ECO:0000256" key="12">
    <source>
        <dbReference type="RuleBase" id="RU003431"/>
    </source>
</evidence>
<protein>
    <recommendedName>
        <fullName evidence="3 12">Guanylate cyclase</fullName>
        <ecNumber evidence="3 12">4.6.1.2</ecNumber>
    </recommendedName>
</protein>
<dbReference type="PANTHER" id="PTHR11920:SF501">
    <property type="entry name" value="GUANYLATE CYCLASE 32E"/>
    <property type="match status" value="1"/>
</dbReference>
<dbReference type="EC" id="4.6.1.2" evidence="3 12"/>
<dbReference type="Pfam" id="PF23936">
    <property type="entry name" value="HB_ELP1"/>
    <property type="match status" value="1"/>
</dbReference>
<dbReference type="Pfam" id="PF01094">
    <property type="entry name" value="ANF_receptor"/>
    <property type="match status" value="1"/>
</dbReference>
<evidence type="ECO:0000256" key="3">
    <source>
        <dbReference type="ARBA" id="ARBA00012202"/>
    </source>
</evidence>
<comment type="similarity">
    <text evidence="11">Belongs to the adenylyl cyclase class-4/guanylyl cyclase family.</text>
</comment>
<gene>
    <name evidence="17" type="ORF">DERP_014309</name>
</gene>
<dbReference type="Proteomes" id="UP000887458">
    <property type="component" value="Unassembled WGS sequence"/>
</dbReference>
<dbReference type="Pfam" id="PF00211">
    <property type="entry name" value="Guanylate_cyc"/>
    <property type="match status" value="1"/>
</dbReference>
<dbReference type="Pfam" id="PF23797">
    <property type="entry name" value="Beta-prop_ELP1_2nd"/>
    <property type="match status" value="1"/>
</dbReference>
<keyword evidence="6 14" id="KW-1133">Transmembrane helix</keyword>
<keyword evidence="5" id="KW-0547">Nucleotide-binding</keyword>
<organism evidence="17 18">
    <name type="scientific">Dermatophagoides pteronyssinus</name>
    <name type="common">European house dust mite</name>
    <dbReference type="NCBI Taxonomy" id="6956"/>
    <lineage>
        <taxon>Eukaryota</taxon>
        <taxon>Metazoa</taxon>
        <taxon>Ecdysozoa</taxon>
        <taxon>Arthropoda</taxon>
        <taxon>Chelicerata</taxon>
        <taxon>Arachnida</taxon>
        <taxon>Acari</taxon>
        <taxon>Acariformes</taxon>
        <taxon>Sarcoptiformes</taxon>
        <taxon>Astigmata</taxon>
        <taxon>Psoroptidia</taxon>
        <taxon>Analgoidea</taxon>
        <taxon>Pyroglyphidae</taxon>
        <taxon>Dermatophagoidinae</taxon>
        <taxon>Dermatophagoides</taxon>
    </lineage>
</organism>
<evidence type="ECO:0000313" key="17">
    <source>
        <dbReference type="EMBL" id="KAH9415016.1"/>
    </source>
</evidence>
<evidence type="ECO:0000256" key="1">
    <source>
        <dbReference type="ARBA" id="ARBA00001436"/>
    </source>
</evidence>
<keyword evidence="8" id="KW-0325">Glycoprotein</keyword>
<evidence type="ECO:0000313" key="18">
    <source>
        <dbReference type="Proteomes" id="UP000887458"/>
    </source>
</evidence>
<dbReference type="Gene3D" id="1.10.510.10">
    <property type="entry name" value="Transferase(Phosphotransferase) domain 1"/>
    <property type="match status" value="1"/>
</dbReference>
<proteinExistence type="inferred from homology"/>
<keyword evidence="13" id="KW-0175">Coiled coil</keyword>
<evidence type="ECO:0000256" key="2">
    <source>
        <dbReference type="ARBA" id="ARBA00004479"/>
    </source>
</evidence>
<accession>A0ABQ8IXV3</accession>
<reference evidence="17 18" key="2">
    <citation type="journal article" date="2022" name="Mol. Biol. Evol.">
        <title>Comparative Genomics Reveals Insights into the Divergent Evolution of Astigmatic Mites and Household Pest Adaptations.</title>
        <authorList>
            <person name="Xiong Q."/>
            <person name="Wan A.T."/>
            <person name="Liu X."/>
            <person name="Fung C.S."/>
            <person name="Xiao X."/>
            <person name="Malainual N."/>
            <person name="Hou J."/>
            <person name="Wang L."/>
            <person name="Wang M."/>
            <person name="Yang K.Y."/>
            <person name="Cui Y."/>
            <person name="Leung E.L."/>
            <person name="Nong W."/>
            <person name="Shin S.K."/>
            <person name="Au S.W."/>
            <person name="Jeong K.Y."/>
            <person name="Chew F.T."/>
            <person name="Hui J.H."/>
            <person name="Leung T.F."/>
            <person name="Tungtrongchitr A."/>
            <person name="Zhong N."/>
            <person name="Liu Z."/>
            <person name="Tsui S.K."/>
        </authorList>
    </citation>
    <scope>NUCLEOTIDE SEQUENCE [LARGE SCALE GENOMIC DNA]</scope>
    <source>
        <strain evidence="17">Derp</strain>
    </source>
</reference>
<feature type="transmembrane region" description="Helical" evidence="14">
    <location>
        <begin position="1589"/>
        <end position="1610"/>
    </location>
</feature>
<dbReference type="InterPro" id="IPR001054">
    <property type="entry name" value="A/G_cyclase"/>
</dbReference>
<dbReference type="InterPro" id="IPR056165">
    <property type="entry name" value="Beta-prop_ELP1_2nd"/>
</dbReference>
<keyword evidence="7 14" id="KW-0472">Membrane</keyword>
<dbReference type="InterPro" id="IPR029787">
    <property type="entry name" value="Nucleotide_cyclase"/>
</dbReference>
<comment type="catalytic activity">
    <reaction evidence="1 12">
        <text>GTP = 3',5'-cyclic GMP + diphosphate</text>
        <dbReference type="Rhea" id="RHEA:13665"/>
        <dbReference type="ChEBI" id="CHEBI:33019"/>
        <dbReference type="ChEBI" id="CHEBI:37565"/>
        <dbReference type="ChEBI" id="CHEBI:57746"/>
        <dbReference type="EC" id="4.6.1.2"/>
    </reaction>
</comment>
<dbReference type="PROSITE" id="PS50125">
    <property type="entry name" value="GUANYLATE_CYCLASE_2"/>
    <property type="match status" value="1"/>
</dbReference>
<evidence type="ECO:0000256" key="6">
    <source>
        <dbReference type="ARBA" id="ARBA00022989"/>
    </source>
</evidence>
<feature type="domain" description="Guanylate cyclase" evidence="16">
    <location>
        <begin position="2010"/>
        <end position="2140"/>
    </location>
</feature>
<evidence type="ECO:0000256" key="7">
    <source>
        <dbReference type="ARBA" id="ARBA00023136"/>
    </source>
</evidence>
<dbReference type="InterPro" id="IPR001828">
    <property type="entry name" value="ANF_lig-bd_rcpt"/>
</dbReference>
<dbReference type="Gene3D" id="1.25.40.470">
    <property type="match status" value="1"/>
</dbReference>
<dbReference type="CDD" id="cd07302">
    <property type="entry name" value="CHD"/>
    <property type="match status" value="1"/>
</dbReference>
<dbReference type="Pfam" id="PF07714">
    <property type="entry name" value="PK_Tyr_Ser-Thr"/>
    <property type="match status" value="1"/>
</dbReference>
<evidence type="ECO:0000256" key="5">
    <source>
        <dbReference type="ARBA" id="ARBA00022741"/>
    </source>
</evidence>
<dbReference type="SUPFAM" id="SSF55073">
    <property type="entry name" value="Nucleotide cyclase"/>
    <property type="match status" value="1"/>
</dbReference>
<keyword evidence="10 12" id="KW-0141">cGMP biosynthesis</keyword>